<feature type="compositionally biased region" description="Polar residues" evidence="1">
    <location>
        <begin position="119"/>
        <end position="129"/>
    </location>
</feature>
<gene>
    <name evidence="2" type="ORF">BBK36DRAFT_1143667</name>
</gene>
<sequence length="216" mass="24668">MATICHDNLPFQAQVNKRTAFSFSNATAGEELGSTTGVQDPEAELETDMGQSSTMESQLYKLAHLPRENHFQSRGFLVSTKYLGIRPCNTERRRKKKKKKRLHRNQTSSWISDRRTERNPQSAAWTSLKGTAEGTTKLELELKLKLDPSTVHSISLSCSYEVHTGARTSYSSTSTYRYSTSTKFEHHFYYWKLRGMWQGHPFPQPLNKISGWGCVP</sequence>
<proteinExistence type="predicted"/>
<dbReference type="Proteomes" id="UP000241546">
    <property type="component" value="Unassembled WGS sequence"/>
</dbReference>
<reference evidence="3" key="1">
    <citation type="submission" date="2016-07" db="EMBL/GenBank/DDBJ databases">
        <title>Multiple horizontal gene transfer events from other fungi enriched the ability of initially mycotrophic Trichoderma (Ascomycota) to feed on dead plant biomass.</title>
        <authorList>
            <consortium name="DOE Joint Genome Institute"/>
            <person name="Atanasova L."/>
            <person name="Chenthamara K."/>
            <person name="Zhang J."/>
            <person name="Grujic M."/>
            <person name="Henrissat B."/>
            <person name="Kuo A."/>
            <person name="Aerts A."/>
            <person name="Salamov A."/>
            <person name="Lipzen A."/>
            <person name="Labutti K."/>
            <person name="Barry K."/>
            <person name="Miao Y."/>
            <person name="Rahimi M.J."/>
            <person name="Shen Q."/>
            <person name="Grigoriev I.V."/>
            <person name="Kubicek C.P."/>
            <person name="Druzhinina I.S."/>
        </authorList>
    </citation>
    <scope>NUCLEOTIDE SEQUENCE [LARGE SCALE GENOMIC DNA]</scope>
    <source>
        <strain evidence="3">TUCIM 6016</strain>
    </source>
</reference>
<feature type="region of interest" description="Disordered" evidence="1">
    <location>
        <begin position="88"/>
        <end position="129"/>
    </location>
</feature>
<evidence type="ECO:0000256" key="1">
    <source>
        <dbReference type="SAM" id="MobiDB-lite"/>
    </source>
</evidence>
<protein>
    <submittedName>
        <fullName evidence="2">Uncharacterized protein</fullName>
    </submittedName>
</protein>
<feature type="compositionally biased region" description="Basic residues" evidence="1">
    <location>
        <begin position="92"/>
        <end position="104"/>
    </location>
</feature>
<keyword evidence="3" id="KW-1185">Reference proteome</keyword>
<name>A0A2T4B438_9HYPO</name>
<organism evidence="2 3">
    <name type="scientific">Trichoderma citrinoviride</name>
    <dbReference type="NCBI Taxonomy" id="58853"/>
    <lineage>
        <taxon>Eukaryota</taxon>
        <taxon>Fungi</taxon>
        <taxon>Dikarya</taxon>
        <taxon>Ascomycota</taxon>
        <taxon>Pezizomycotina</taxon>
        <taxon>Sordariomycetes</taxon>
        <taxon>Hypocreomycetidae</taxon>
        <taxon>Hypocreales</taxon>
        <taxon>Hypocreaceae</taxon>
        <taxon>Trichoderma</taxon>
    </lineage>
</organism>
<dbReference type="EMBL" id="KZ680218">
    <property type="protein sequence ID" value="PTB63961.1"/>
    <property type="molecule type" value="Genomic_DNA"/>
</dbReference>
<dbReference type="RefSeq" id="XP_024747281.1">
    <property type="nucleotide sequence ID" value="XM_024893616.1"/>
</dbReference>
<feature type="region of interest" description="Disordered" evidence="1">
    <location>
        <begin position="31"/>
        <end position="53"/>
    </location>
</feature>
<accession>A0A2T4B438</accession>
<dbReference type="AlphaFoldDB" id="A0A2T4B438"/>
<evidence type="ECO:0000313" key="2">
    <source>
        <dbReference type="EMBL" id="PTB63961.1"/>
    </source>
</evidence>
<evidence type="ECO:0000313" key="3">
    <source>
        <dbReference type="Proteomes" id="UP000241546"/>
    </source>
</evidence>
<dbReference type="GeneID" id="36601734"/>